<gene>
    <name evidence="1" type="ORF">RQP53_10315</name>
</gene>
<name>A0ABU3PAT7_9BURK</name>
<dbReference type="RefSeq" id="WP_315650217.1">
    <property type="nucleotide sequence ID" value="NZ_JAVXZY010000003.1"/>
</dbReference>
<dbReference type="EMBL" id="JAVXZY010000003">
    <property type="protein sequence ID" value="MDT8999659.1"/>
    <property type="molecule type" value="Genomic_DNA"/>
</dbReference>
<dbReference type="Proteomes" id="UP001246372">
    <property type="component" value="Unassembled WGS sequence"/>
</dbReference>
<accession>A0ABU3PAT7</accession>
<sequence>MSQSQALWNLGRAEALSLQVGPGPRELQVTSGRLWLTQRGSTKAPATDIWMEAGDTLALPSGTQLVLEAWPAASFQLLVPPAACPALRQRQTRTGGLSVGLQAASA</sequence>
<dbReference type="InterPro" id="IPR021317">
    <property type="entry name" value="DUF2917"/>
</dbReference>
<comment type="caution">
    <text evidence="1">The sequence shown here is derived from an EMBL/GenBank/DDBJ whole genome shotgun (WGS) entry which is preliminary data.</text>
</comment>
<evidence type="ECO:0000313" key="1">
    <source>
        <dbReference type="EMBL" id="MDT8999659.1"/>
    </source>
</evidence>
<organism evidence="1 2">
    <name type="scientific">Roseateles aquae</name>
    <dbReference type="NCBI Taxonomy" id="3077235"/>
    <lineage>
        <taxon>Bacteria</taxon>
        <taxon>Pseudomonadati</taxon>
        <taxon>Pseudomonadota</taxon>
        <taxon>Betaproteobacteria</taxon>
        <taxon>Burkholderiales</taxon>
        <taxon>Sphaerotilaceae</taxon>
        <taxon>Roseateles</taxon>
    </lineage>
</organism>
<proteinExistence type="predicted"/>
<dbReference type="Pfam" id="PF11142">
    <property type="entry name" value="DUF2917"/>
    <property type="match status" value="1"/>
</dbReference>
<evidence type="ECO:0000313" key="2">
    <source>
        <dbReference type="Proteomes" id="UP001246372"/>
    </source>
</evidence>
<protein>
    <submittedName>
        <fullName evidence="1">DUF2917 domain-containing protein</fullName>
    </submittedName>
</protein>
<keyword evidence="2" id="KW-1185">Reference proteome</keyword>
<reference evidence="1" key="1">
    <citation type="submission" date="2023-09" db="EMBL/GenBank/DDBJ databases">
        <title>Paucibacter sp. APW11 Genome sequencing and assembly.</title>
        <authorList>
            <person name="Kim I."/>
        </authorList>
    </citation>
    <scope>NUCLEOTIDE SEQUENCE</scope>
    <source>
        <strain evidence="1">APW11</strain>
    </source>
</reference>